<gene>
    <name evidence="1" type="ORF">SAMN05421664_3143</name>
</gene>
<keyword evidence="2" id="KW-1185">Reference proteome</keyword>
<dbReference type="STRING" id="311333.SAMN05421664_3143"/>
<dbReference type="OrthoDB" id="1270881at2"/>
<dbReference type="RefSeq" id="WP_089756647.1">
    <property type="nucleotide sequence ID" value="NZ_FNKL01000004.1"/>
</dbReference>
<reference evidence="2" key="1">
    <citation type="submission" date="2016-10" db="EMBL/GenBank/DDBJ databases">
        <authorList>
            <person name="Varghese N."/>
            <person name="Submissions S."/>
        </authorList>
    </citation>
    <scope>NUCLEOTIDE SEQUENCE [LARGE SCALE GENOMIC DNA]</scope>
    <source>
        <strain evidence="2">DSM 17072</strain>
    </source>
</reference>
<evidence type="ECO:0000313" key="1">
    <source>
        <dbReference type="EMBL" id="SDR02044.1"/>
    </source>
</evidence>
<name>A0A1H1FMD0_9FLAO</name>
<sequence>MKKILLIAGIFSFSFFYSQKSENYLQLKYGSICCGTPSTEPVMNYLNQFQKKNKIKSLEIYKQSGLGREGEFNLYIGTDNLSKKQKTSFIKGLQTAVEAQNNARQKNRDGRVSFQQDETLKKSDLANARNLTIYKK</sequence>
<dbReference type="EMBL" id="FNKL01000004">
    <property type="protein sequence ID" value="SDR02044.1"/>
    <property type="molecule type" value="Genomic_DNA"/>
</dbReference>
<dbReference type="AlphaFoldDB" id="A0A1H1FMD0"/>
<proteinExistence type="predicted"/>
<protein>
    <submittedName>
        <fullName evidence="1">Uncharacterized protein</fullName>
    </submittedName>
</protein>
<organism evidence="1 2">
    <name type="scientific">Chryseobacterium soldanellicola</name>
    <dbReference type="NCBI Taxonomy" id="311333"/>
    <lineage>
        <taxon>Bacteria</taxon>
        <taxon>Pseudomonadati</taxon>
        <taxon>Bacteroidota</taxon>
        <taxon>Flavobacteriia</taxon>
        <taxon>Flavobacteriales</taxon>
        <taxon>Weeksellaceae</taxon>
        <taxon>Chryseobacterium group</taxon>
        <taxon>Chryseobacterium</taxon>
    </lineage>
</organism>
<evidence type="ECO:0000313" key="2">
    <source>
        <dbReference type="Proteomes" id="UP000199627"/>
    </source>
</evidence>
<dbReference type="Proteomes" id="UP000199627">
    <property type="component" value="Unassembled WGS sequence"/>
</dbReference>
<accession>A0A1H1FMD0</accession>